<dbReference type="Proteomes" id="UP000789706">
    <property type="component" value="Unassembled WGS sequence"/>
</dbReference>
<accession>A0A9N9AEX2</accession>
<name>A0A9N9AEX2_9GLOM</name>
<reference evidence="1" key="1">
    <citation type="submission" date="2021-06" db="EMBL/GenBank/DDBJ databases">
        <authorList>
            <person name="Kallberg Y."/>
            <person name="Tangrot J."/>
            <person name="Rosling A."/>
        </authorList>
    </citation>
    <scope>NUCLEOTIDE SEQUENCE</scope>
    <source>
        <strain evidence="1">AZ414A</strain>
    </source>
</reference>
<evidence type="ECO:0000313" key="2">
    <source>
        <dbReference type="Proteomes" id="UP000789706"/>
    </source>
</evidence>
<sequence length="87" mass="10135">MEKFKLQIELIIAENITFGNDNIEEKWNFFRNVTIGKANEIISKKKKLISGKPRISTDSLIRTTNKQVEVLTDLEEIKEEVKNVFSH</sequence>
<dbReference type="EMBL" id="CAJVPK010000600">
    <property type="protein sequence ID" value="CAG8530570.1"/>
    <property type="molecule type" value="Genomic_DNA"/>
</dbReference>
<proteinExistence type="predicted"/>
<dbReference type="AlphaFoldDB" id="A0A9N9AEX2"/>
<keyword evidence="2" id="KW-1185">Reference proteome</keyword>
<evidence type="ECO:0000313" key="1">
    <source>
        <dbReference type="EMBL" id="CAG8530570.1"/>
    </source>
</evidence>
<comment type="caution">
    <text evidence="1">The sequence shown here is derived from an EMBL/GenBank/DDBJ whole genome shotgun (WGS) entry which is preliminary data.</text>
</comment>
<protein>
    <submittedName>
        <fullName evidence="1">10694_t:CDS:1</fullName>
    </submittedName>
</protein>
<organism evidence="1 2">
    <name type="scientific">Diversispora eburnea</name>
    <dbReference type="NCBI Taxonomy" id="1213867"/>
    <lineage>
        <taxon>Eukaryota</taxon>
        <taxon>Fungi</taxon>
        <taxon>Fungi incertae sedis</taxon>
        <taxon>Mucoromycota</taxon>
        <taxon>Glomeromycotina</taxon>
        <taxon>Glomeromycetes</taxon>
        <taxon>Diversisporales</taxon>
        <taxon>Diversisporaceae</taxon>
        <taxon>Diversispora</taxon>
    </lineage>
</organism>
<gene>
    <name evidence="1" type="ORF">DEBURN_LOCUS6118</name>
</gene>